<feature type="non-terminal residue" evidence="1">
    <location>
        <position position="68"/>
    </location>
</feature>
<dbReference type="AlphaFoldDB" id="A0A6A6EPF1"/>
<keyword evidence="2" id="KW-1185">Reference proteome</keyword>
<accession>A0A6A6EPF1</accession>
<evidence type="ECO:0000313" key="2">
    <source>
        <dbReference type="Proteomes" id="UP000800200"/>
    </source>
</evidence>
<gene>
    <name evidence="1" type="ORF">K469DRAFT_714876</name>
</gene>
<sequence>MTSFSNYTDRQIRGLFAKLPTILSQVDNEGASLVAFDPAGPNQTAVDAFTLNIRVANNQFNQLSRRQL</sequence>
<name>A0A6A6EPF1_9PEZI</name>
<protein>
    <submittedName>
        <fullName evidence="1">Uncharacterized protein</fullName>
    </submittedName>
</protein>
<dbReference type="OrthoDB" id="408631at2759"/>
<dbReference type="EMBL" id="ML994614">
    <property type="protein sequence ID" value="KAF2192862.1"/>
    <property type="molecule type" value="Genomic_DNA"/>
</dbReference>
<evidence type="ECO:0000313" key="1">
    <source>
        <dbReference type="EMBL" id="KAF2192862.1"/>
    </source>
</evidence>
<dbReference type="Proteomes" id="UP000800200">
    <property type="component" value="Unassembled WGS sequence"/>
</dbReference>
<reference evidence="1" key="1">
    <citation type="journal article" date="2020" name="Stud. Mycol.">
        <title>101 Dothideomycetes genomes: a test case for predicting lifestyles and emergence of pathogens.</title>
        <authorList>
            <person name="Haridas S."/>
            <person name="Albert R."/>
            <person name="Binder M."/>
            <person name="Bloem J."/>
            <person name="Labutti K."/>
            <person name="Salamov A."/>
            <person name="Andreopoulos B."/>
            <person name="Baker S."/>
            <person name="Barry K."/>
            <person name="Bills G."/>
            <person name="Bluhm B."/>
            <person name="Cannon C."/>
            <person name="Castanera R."/>
            <person name="Culley D."/>
            <person name="Daum C."/>
            <person name="Ezra D."/>
            <person name="Gonzalez J."/>
            <person name="Henrissat B."/>
            <person name="Kuo A."/>
            <person name="Liang C."/>
            <person name="Lipzen A."/>
            <person name="Lutzoni F."/>
            <person name="Magnuson J."/>
            <person name="Mondo S."/>
            <person name="Nolan M."/>
            <person name="Ohm R."/>
            <person name="Pangilinan J."/>
            <person name="Park H.-J."/>
            <person name="Ramirez L."/>
            <person name="Alfaro M."/>
            <person name="Sun H."/>
            <person name="Tritt A."/>
            <person name="Yoshinaga Y."/>
            <person name="Zwiers L.-H."/>
            <person name="Turgeon B."/>
            <person name="Goodwin S."/>
            <person name="Spatafora J."/>
            <person name="Crous P."/>
            <person name="Grigoriev I."/>
        </authorList>
    </citation>
    <scope>NUCLEOTIDE SEQUENCE</scope>
    <source>
        <strain evidence="1">CBS 207.26</strain>
    </source>
</reference>
<organism evidence="1 2">
    <name type="scientific">Zopfia rhizophila CBS 207.26</name>
    <dbReference type="NCBI Taxonomy" id="1314779"/>
    <lineage>
        <taxon>Eukaryota</taxon>
        <taxon>Fungi</taxon>
        <taxon>Dikarya</taxon>
        <taxon>Ascomycota</taxon>
        <taxon>Pezizomycotina</taxon>
        <taxon>Dothideomycetes</taxon>
        <taxon>Dothideomycetes incertae sedis</taxon>
        <taxon>Zopfiaceae</taxon>
        <taxon>Zopfia</taxon>
    </lineage>
</organism>
<proteinExistence type="predicted"/>